<reference evidence="2 7" key="3">
    <citation type="submission" date="2018-08" db="EMBL/GenBank/DDBJ databases">
        <title>Genome sequencing of Cutibacterium acnes KCOM 1315.</title>
        <authorList>
            <person name="Kook J.-K."/>
            <person name="Park S.-N."/>
            <person name="Lim Y.K."/>
        </authorList>
    </citation>
    <scope>NUCLEOTIDE SEQUENCE [LARGE SCALE GENOMIC DNA]</scope>
    <source>
        <strain evidence="2 7">KCOM 1315</strain>
    </source>
</reference>
<dbReference type="Proteomes" id="UP000226191">
    <property type="component" value="Unassembled WGS sequence"/>
</dbReference>
<gene>
    <name evidence="4" type="ORF">APS60_07770</name>
    <name evidence="3" type="ORF">B1B09_09360</name>
    <name evidence="2" type="ORF">DXN06_12735</name>
</gene>
<dbReference type="RefSeq" id="WP_002514296.1">
    <property type="nucleotide sequence ID" value="NZ_AP019664.1"/>
</dbReference>
<dbReference type="GO" id="GO:0008982">
    <property type="term" value="F:protein-N(PI)-phosphohistidine-sugar phosphotransferase activity"/>
    <property type="evidence" value="ECO:0007669"/>
    <property type="project" value="InterPro"/>
</dbReference>
<name>A0A2B7I753_CUTAC</name>
<dbReference type="PROSITE" id="PS51097">
    <property type="entry name" value="PTS_EIIA_TYPE_5"/>
    <property type="match status" value="1"/>
</dbReference>
<proteinExistence type="predicted"/>
<evidence type="ECO:0000256" key="1">
    <source>
        <dbReference type="PROSITE-ProRule" id="PRU00420"/>
    </source>
</evidence>
<dbReference type="EMBL" id="MVCE01000004">
    <property type="protein sequence ID" value="PGF33125.1"/>
    <property type="molecule type" value="Genomic_DNA"/>
</dbReference>
<dbReference type="SUPFAM" id="SSF141530">
    <property type="entry name" value="PTSIIA/GutA-like"/>
    <property type="match status" value="1"/>
</dbReference>
<evidence type="ECO:0000313" key="5">
    <source>
        <dbReference type="Proteomes" id="UP000223982"/>
    </source>
</evidence>
<dbReference type="AlphaFoldDB" id="A0A2B7I753"/>
<evidence type="ECO:0000313" key="7">
    <source>
        <dbReference type="Proteomes" id="UP000256621"/>
    </source>
</evidence>
<dbReference type="GeneID" id="92857470"/>
<dbReference type="OrthoDB" id="5113885at2"/>
<accession>A0A2B7I753</accession>
<dbReference type="Proteomes" id="UP000256621">
    <property type="component" value="Chromosome"/>
</dbReference>
<comment type="caution">
    <text evidence="1">Lacks conserved residue(s) required for the propagation of feature annotation.</text>
</comment>
<dbReference type="Gene3D" id="2.40.33.40">
    <property type="entry name" value="Phosphotransferase system, glucitol/sorbitol-specific IIA component"/>
    <property type="match status" value="1"/>
</dbReference>
<dbReference type="EMBL" id="LKVB01000005">
    <property type="protein sequence ID" value="PHJ27003.1"/>
    <property type="molecule type" value="Genomic_DNA"/>
</dbReference>
<evidence type="ECO:0000313" key="3">
    <source>
        <dbReference type="EMBL" id="PGF33125.1"/>
    </source>
</evidence>
<dbReference type="InterPro" id="IPR036665">
    <property type="entry name" value="PTS_IIA_glucitol/sorbitol_sf"/>
</dbReference>
<dbReference type="InterPro" id="IPR004716">
    <property type="entry name" value="PTS_IIA_glucitol/sorbitol-sp"/>
</dbReference>
<dbReference type="PANTHER" id="PTHR40398">
    <property type="entry name" value="PTS SYSTEM GLUCITOL/SORBITOL-SPECIFIC EIIA COMPONENT"/>
    <property type="match status" value="1"/>
</dbReference>
<dbReference type="EMBL" id="CP031442">
    <property type="protein sequence ID" value="AXM07860.1"/>
    <property type="molecule type" value="Genomic_DNA"/>
</dbReference>
<dbReference type="Proteomes" id="UP000223982">
    <property type="component" value="Unassembled WGS sequence"/>
</dbReference>
<sequence>MSVIYRNQICAVGSQAESFLSEKMLVTFGGKAPDELRDFCYALPEATSSGTIGVGDVLAIGEHRFPITAIGALAQRNLDSLGHVTLVFDGADEPRLEGALHVRCGGELPRPQAGSTILIESA</sequence>
<reference evidence="3 6" key="1">
    <citation type="submission" date="2017-02" db="EMBL/GenBank/DDBJ databases">
        <title>Prevalence of linear plasmids in Cutibacterium acnes isolates obtained from cancerous prostatic tissue.</title>
        <authorList>
            <person name="Davidsson S."/>
            <person name="Bruggemann H."/>
        </authorList>
    </citation>
    <scope>NUCLEOTIDE SEQUENCE [LARGE SCALE GENOMIC DNA]</scope>
    <source>
        <strain evidence="3 6">11-78</strain>
    </source>
</reference>
<evidence type="ECO:0000313" key="2">
    <source>
        <dbReference type="EMBL" id="AXM07860.1"/>
    </source>
</evidence>
<evidence type="ECO:0000313" key="6">
    <source>
        <dbReference type="Proteomes" id="UP000226191"/>
    </source>
</evidence>
<reference evidence="4 5" key="2">
    <citation type="submission" date="2017-02" db="EMBL/GenBank/DDBJ databases">
        <title>Prevalence of linear plasmids in Propionibacterium acnes isolates obtained from cancerous prostatic tissue.</title>
        <authorList>
            <person name="Davidsson S."/>
            <person name="Bruggemann H."/>
        </authorList>
    </citation>
    <scope>NUCLEOTIDE SEQUENCE [LARGE SCALE GENOMIC DNA]</scope>
    <source>
        <strain evidence="4 5">09-9</strain>
    </source>
</reference>
<dbReference type="KEGG" id="cacn:RN83_07895"/>
<dbReference type="GO" id="GO:0016301">
    <property type="term" value="F:kinase activity"/>
    <property type="evidence" value="ECO:0007669"/>
    <property type="project" value="TreeGrafter"/>
</dbReference>
<protein>
    <submittedName>
        <fullName evidence="3">PTS sorbitol transporter subunit IIA</fullName>
    </submittedName>
</protein>
<organism evidence="3 6">
    <name type="scientific">Cutibacterium acnes</name>
    <name type="common">Propionibacterium acnes</name>
    <dbReference type="NCBI Taxonomy" id="1747"/>
    <lineage>
        <taxon>Bacteria</taxon>
        <taxon>Bacillati</taxon>
        <taxon>Actinomycetota</taxon>
        <taxon>Actinomycetes</taxon>
        <taxon>Propionibacteriales</taxon>
        <taxon>Propionibacteriaceae</taxon>
        <taxon>Cutibacterium</taxon>
    </lineage>
</organism>
<dbReference type="GO" id="GO:0009401">
    <property type="term" value="P:phosphoenolpyruvate-dependent sugar phosphotransferase system"/>
    <property type="evidence" value="ECO:0007669"/>
    <property type="project" value="InterPro"/>
</dbReference>
<dbReference type="PANTHER" id="PTHR40398:SF1">
    <property type="entry name" value="PTS SYSTEM GLUCITOL_SORBITOL-SPECIFIC EIIA COMPONENT"/>
    <property type="match status" value="1"/>
</dbReference>
<dbReference type="Pfam" id="PF03829">
    <property type="entry name" value="PTSIIA_gutA"/>
    <property type="match status" value="1"/>
</dbReference>
<dbReference type="GO" id="GO:0005737">
    <property type="term" value="C:cytoplasm"/>
    <property type="evidence" value="ECO:0007669"/>
    <property type="project" value="InterPro"/>
</dbReference>
<dbReference type="OMA" id="MLITFKQ"/>
<evidence type="ECO:0000313" key="4">
    <source>
        <dbReference type="EMBL" id="PHJ27003.1"/>
    </source>
</evidence>